<dbReference type="GO" id="GO:0006508">
    <property type="term" value="P:proteolysis"/>
    <property type="evidence" value="ECO:0007669"/>
    <property type="project" value="UniProtKB-KW"/>
</dbReference>
<keyword evidence="3" id="KW-0720">Serine protease</keyword>
<protein>
    <recommendedName>
        <fullName evidence="4">Peptidase S8/S53 domain-containing protein</fullName>
    </recommendedName>
</protein>
<keyword evidence="2" id="KW-0378">Hydrolase</keyword>
<dbReference type="Proteomes" id="UP000254069">
    <property type="component" value="Unassembled WGS sequence"/>
</dbReference>
<dbReference type="InterPro" id="IPR023828">
    <property type="entry name" value="Peptidase_S8_Ser-AS"/>
</dbReference>
<evidence type="ECO:0000256" key="3">
    <source>
        <dbReference type="ARBA" id="ARBA00022825"/>
    </source>
</evidence>
<feature type="domain" description="Peptidase S8/S53" evidence="4">
    <location>
        <begin position="17"/>
        <end position="59"/>
    </location>
</feature>
<evidence type="ECO:0000256" key="2">
    <source>
        <dbReference type="ARBA" id="ARBA00022801"/>
    </source>
</evidence>
<dbReference type="GO" id="GO:0004252">
    <property type="term" value="F:serine-type endopeptidase activity"/>
    <property type="evidence" value="ECO:0007669"/>
    <property type="project" value="InterPro"/>
</dbReference>
<dbReference type="PROSITE" id="PS00138">
    <property type="entry name" value="SUBTILASE_SER"/>
    <property type="match status" value="1"/>
</dbReference>
<reference evidence="5 6" key="1">
    <citation type="submission" date="2018-06" db="EMBL/GenBank/DDBJ databases">
        <authorList>
            <consortium name="Pathogen Informatics"/>
            <person name="Doyle S."/>
        </authorList>
    </citation>
    <scope>NUCLEOTIDE SEQUENCE [LARGE SCALE GENOMIC DNA]</scope>
    <source>
        <strain evidence="5 6">NCTC10738</strain>
    </source>
</reference>
<evidence type="ECO:0000313" key="6">
    <source>
        <dbReference type="Proteomes" id="UP000254069"/>
    </source>
</evidence>
<sequence length="65" mass="6727">MVSTLILSPKAKICNDTNSACYGQGTSYAAPLVTAALAVTKYAAKATPAQLTEALSFTARTDTWG</sequence>
<name>A0A379Z3R6_9GAMM</name>
<keyword evidence="6" id="KW-1185">Reference proteome</keyword>
<dbReference type="AlphaFoldDB" id="A0A379Z3R6"/>
<dbReference type="EMBL" id="UGYO01000001">
    <property type="protein sequence ID" value="SUI54083.1"/>
    <property type="molecule type" value="Genomic_DNA"/>
</dbReference>
<keyword evidence="1" id="KW-0645">Protease</keyword>
<dbReference type="InterPro" id="IPR036852">
    <property type="entry name" value="Peptidase_S8/S53_dom_sf"/>
</dbReference>
<evidence type="ECO:0000256" key="1">
    <source>
        <dbReference type="ARBA" id="ARBA00022670"/>
    </source>
</evidence>
<dbReference type="Gene3D" id="3.40.50.200">
    <property type="entry name" value="Peptidase S8/S53 domain"/>
    <property type="match status" value="1"/>
</dbReference>
<dbReference type="Pfam" id="PF00082">
    <property type="entry name" value="Peptidase_S8"/>
    <property type="match status" value="1"/>
</dbReference>
<dbReference type="InterPro" id="IPR000209">
    <property type="entry name" value="Peptidase_S8/S53_dom"/>
</dbReference>
<evidence type="ECO:0000259" key="4">
    <source>
        <dbReference type="Pfam" id="PF00082"/>
    </source>
</evidence>
<dbReference type="RefSeq" id="WP_115389232.1">
    <property type="nucleotide sequence ID" value="NZ_JADZHC010000058.1"/>
</dbReference>
<accession>A0A379Z3R6</accession>
<proteinExistence type="predicted"/>
<organism evidence="5 6">
    <name type="scientific">Shewanella algae</name>
    <dbReference type="NCBI Taxonomy" id="38313"/>
    <lineage>
        <taxon>Bacteria</taxon>
        <taxon>Pseudomonadati</taxon>
        <taxon>Pseudomonadota</taxon>
        <taxon>Gammaproteobacteria</taxon>
        <taxon>Alteromonadales</taxon>
        <taxon>Shewanellaceae</taxon>
        <taxon>Shewanella</taxon>
    </lineage>
</organism>
<dbReference type="SUPFAM" id="SSF52743">
    <property type="entry name" value="Subtilisin-like"/>
    <property type="match status" value="1"/>
</dbReference>
<evidence type="ECO:0000313" key="5">
    <source>
        <dbReference type="EMBL" id="SUI54083.1"/>
    </source>
</evidence>
<gene>
    <name evidence="5" type="ORF">NCTC10738_00832</name>
</gene>